<evidence type="ECO:0000256" key="1">
    <source>
        <dbReference type="ARBA" id="ARBA00004651"/>
    </source>
</evidence>
<keyword evidence="13" id="KW-1185">Reference proteome</keyword>
<dbReference type="Pfam" id="PF00664">
    <property type="entry name" value="ABC_membrane"/>
    <property type="match status" value="1"/>
</dbReference>
<feature type="transmembrane region" description="Helical" evidence="9">
    <location>
        <begin position="12"/>
        <end position="31"/>
    </location>
</feature>
<evidence type="ECO:0000313" key="12">
    <source>
        <dbReference type="EMBL" id="SDL49087.1"/>
    </source>
</evidence>
<dbReference type="Gene3D" id="1.20.1560.10">
    <property type="entry name" value="ABC transporter type 1, transmembrane domain"/>
    <property type="match status" value="1"/>
</dbReference>
<evidence type="ECO:0000256" key="6">
    <source>
        <dbReference type="ARBA" id="ARBA00022840"/>
    </source>
</evidence>
<dbReference type="SUPFAM" id="SSF90123">
    <property type="entry name" value="ABC transporter transmembrane region"/>
    <property type="match status" value="1"/>
</dbReference>
<dbReference type="InterPro" id="IPR003439">
    <property type="entry name" value="ABC_transporter-like_ATP-bd"/>
</dbReference>
<dbReference type="Gene3D" id="3.40.50.300">
    <property type="entry name" value="P-loop containing nucleotide triphosphate hydrolases"/>
    <property type="match status" value="1"/>
</dbReference>
<dbReference type="FunFam" id="3.40.50.300:FF:000854">
    <property type="entry name" value="Multidrug ABC transporter ATP-binding protein"/>
    <property type="match status" value="1"/>
</dbReference>
<dbReference type="AlphaFoldDB" id="A0A1G9KHT7"/>
<evidence type="ECO:0000256" key="2">
    <source>
        <dbReference type="ARBA" id="ARBA00022448"/>
    </source>
</evidence>
<dbReference type="FunFam" id="1.20.1560.10:FF:000040">
    <property type="entry name" value="Multidrug ABC transporter ATP-binding protein"/>
    <property type="match status" value="1"/>
</dbReference>
<feature type="transmembrane region" description="Helical" evidence="9">
    <location>
        <begin position="51"/>
        <end position="76"/>
    </location>
</feature>
<evidence type="ECO:0000259" key="11">
    <source>
        <dbReference type="PROSITE" id="PS50929"/>
    </source>
</evidence>
<dbReference type="InterPro" id="IPR017871">
    <property type="entry name" value="ABC_transporter-like_CS"/>
</dbReference>
<accession>A0A1G9KHT7</accession>
<dbReference type="PROSITE" id="PS50893">
    <property type="entry name" value="ABC_TRANSPORTER_2"/>
    <property type="match status" value="1"/>
</dbReference>
<feature type="transmembrane region" description="Helical" evidence="9">
    <location>
        <begin position="278"/>
        <end position="296"/>
    </location>
</feature>
<proteinExistence type="predicted"/>
<dbReference type="GO" id="GO:0005886">
    <property type="term" value="C:plasma membrane"/>
    <property type="evidence" value="ECO:0007669"/>
    <property type="project" value="UniProtKB-SubCell"/>
</dbReference>
<dbReference type="InterPro" id="IPR003593">
    <property type="entry name" value="AAA+_ATPase"/>
</dbReference>
<dbReference type="PANTHER" id="PTHR43394:SF1">
    <property type="entry name" value="ATP-BINDING CASSETTE SUB-FAMILY B MEMBER 10, MITOCHONDRIAL"/>
    <property type="match status" value="1"/>
</dbReference>
<keyword evidence="6 12" id="KW-0067">ATP-binding</keyword>
<dbReference type="SMART" id="SM00382">
    <property type="entry name" value="AAA"/>
    <property type="match status" value="1"/>
</dbReference>
<dbReference type="Proteomes" id="UP000199068">
    <property type="component" value="Unassembled WGS sequence"/>
</dbReference>
<evidence type="ECO:0000256" key="9">
    <source>
        <dbReference type="SAM" id="Phobius"/>
    </source>
</evidence>
<dbReference type="InterPro" id="IPR039421">
    <property type="entry name" value="Type_1_exporter"/>
</dbReference>
<dbReference type="PROSITE" id="PS50929">
    <property type="entry name" value="ABC_TM1F"/>
    <property type="match status" value="1"/>
</dbReference>
<feature type="transmembrane region" description="Helical" evidence="9">
    <location>
        <begin position="238"/>
        <end position="258"/>
    </location>
</feature>
<comment type="subcellular location">
    <subcellularLocation>
        <location evidence="1">Cell membrane</location>
        <topology evidence="1">Multi-pass membrane protein</topology>
    </subcellularLocation>
</comment>
<keyword evidence="2" id="KW-0813">Transport</keyword>
<keyword evidence="4 9" id="KW-0812">Transmembrane</keyword>
<keyword evidence="5" id="KW-0547">Nucleotide-binding</keyword>
<protein>
    <submittedName>
        <fullName evidence="12">ATP-binding cassette, subfamily B</fullName>
    </submittedName>
</protein>
<dbReference type="InterPro" id="IPR011527">
    <property type="entry name" value="ABC1_TM_dom"/>
</dbReference>
<dbReference type="STRING" id="1121325.SAMN04515677_102145"/>
<name>A0A1G9KHT7_9FIRM</name>
<gene>
    <name evidence="12" type="ORF">SAMN04515677_102145</name>
</gene>
<evidence type="ECO:0000256" key="3">
    <source>
        <dbReference type="ARBA" id="ARBA00022475"/>
    </source>
</evidence>
<evidence type="ECO:0000313" key="13">
    <source>
        <dbReference type="Proteomes" id="UP000199068"/>
    </source>
</evidence>
<dbReference type="SUPFAM" id="SSF52540">
    <property type="entry name" value="P-loop containing nucleoside triphosphate hydrolases"/>
    <property type="match status" value="1"/>
</dbReference>
<feature type="transmembrane region" description="Helical" evidence="9">
    <location>
        <begin position="155"/>
        <end position="174"/>
    </location>
</feature>
<dbReference type="CDD" id="cd18548">
    <property type="entry name" value="ABC_6TM_Tm287_like"/>
    <property type="match status" value="1"/>
</dbReference>
<organism evidence="12 13">
    <name type="scientific">Romboutsia lituseburensis DSM 797</name>
    <dbReference type="NCBI Taxonomy" id="1121325"/>
    <lineage>
        <taxon>Bacteria</taxon>
        <taxon>Bacillati</taxon>
        <taxon>Bacillota</taxon>
        <taxon>Clostridia</taxon>
        <taxon>Peptostreptococcales</taxon>
        <taxon>Peptostreptococcaceae</taxon>
        <taxon>Romboutsia</taxon>
    </lineage>
</organism>
<evidence type="ECO:0000256" key="5">
    <source>
        <dbReference type="ARBA" id="ARBA00022741"/>
    </source>
</evidence>
<dbReference type="GO" id="GO:0005524">
    <property type="term" value="F:ATP binding"/>
    <property type="evidence" value="ECO:0007669"/>
    <property type="project" value="UniProtKB-KW"/>
</dbReference>
<dbReference type="InterPro" id="IPR027417">
    <property type="entry name" value="P-loop_NTPase"/>
</dbReference>
<sequence>MIKLLKGLKSYLGIIVVIFILVFLQSLSDVYLPNLMSDIVDKGVVNKDTNYIINTGFKMILVTFLGGVVTVSASYFSSKVAMGFGRDLRNKVFERVENFSLHEFNQIGTASLITRTTNDITQIQQVVMIMLRMMLYAPMVAIGATIMAVRKDAKLSLIILVAMPILIISIGLILKRAVPLFKSMQKKVDNLNRVLRENLIGVRVIRVFNKVDLERKRFKNASLDLCEVATKANQTITLLMPLMMLIVNISIISVVWFGGIRIDNGEMQVGDLMAFIQYLSQIMFALMMLSMMFVMIPRASASATRINEILDIEKTLSDKENAIKDTDKKGFVEFKNVSFSYEKDTEKVLNNISFVSKPGEVTAIIGGTGSGKSTLVKLIPRFFDATEGEVLVDGVNVKDLEQHALRSKIGYVPQKAILFSGTIFENLKYGKENATEEEVKKAIEIAQAKEFVDNMQDKENSFIAQGGTNVSGGQKQRLSIARAIVKKPEIYIFDDSFSALDFKTDAALRASLLKETKDSTVILVAQRVSTVMDATRIIVLDDGCVAGIGTHDELLKTCDIYNEIVSSQLSKEEM</sequence>
<feature type="domain" description="ABC transporter" evidence="10">
    <location>
        <begin position="332"/>
        <end position="567"/>
    </location>
</feature>
<keyword evidence="3" id="KW-1003">Cell membrane</keyword>
<evidence type="ECO:0000256" key="4">
    <source>
        <dbReference type="ARBA" id="ARBA00022692"/>
    </source>
</evidence>
<dbReference type="PANTHER" id="PTHR43394">
    <property type="entry name" value="ATP-DEPENDENT PERMEASE MDL1, MITOCHONDRIAL"/>
    <property type="match status" value="1"/>
</dbReference>
<reference evidence="12 13" key="1">
    <citation type="submission" date="2016-10" db="EMBL/GenBank/DDBJ databases">
        <authorList>
            <person name="de Groot N.N."/>
        </authorList>
    </citation>
    <scope>NUCLEOTIDE SEQUENCE [LARGE SCALE GENOMIC DNA]</scope>
    <source>
        <strain evidence="12 13">DSM 797</strain>
    </source>
</reference>
<keyword evidence="7 9" id="KW-1133">Transmembrane helix</keyword>
<dbReference type="EMBL" id="FNGW01000002">
    <property type="protein sequence ID" value="SDL49087.1"/>
    <property type="molecule type" value="Genomic_DNA"/>
</dbReference>
<evidence type="ECO:0000256" key="8">
    <source>
        <dbReference type="ARBA" id="ARBA00023136"/>
    </source>
</evidence>
<dbReference type="GO" id="GO:0015421">
    <property type="term" value="F:ABC-type oligopeptide transporter activity"/>
    <property type="evidence" value="ECO:0007669"/>
    <property type="project" value="TreeGrafter"/>
</dbReference>
<keyword evidence="8 9" id="KW-0472">Membrane</keyword>
<evidence type="ECO:0000259" key="10">
    <source>
        <dbReference type="PROSITE" id="PS50893"/>
    </source>
</evidence>
<dbReference type="Pfam" id="PF00005">
    <property type="entry name" value="ABC_tran"/>
    <property type="match status" value="1"/>
</dbReference>
<feature type="transmembrane region" description="Helical" evidence="9">
    <location>
        <begin position="129"/>
        <end position="149"/>
    </location>
</feature>
<dbReference type="PROSITE" id="PS00211">
    <property type="entry name" value="ABC_TRANSPORTER_1"/>
    <property type="match status" value="1"/>
</dbReference>
<feature type="domain" description="ABC transmembrane type-1" evidence="11">
    <location>
        <begin position="16"/>
        <end position="298"/>
    </location>
</feature>
<dbReference type="InterPro" id="IPR036640">
    <property type="entry name" value="ABC1_TM_sf"/>
</dbReference>
<dbReference type="RefSeq" id="WP_092723110.1">
    <property type="nucleotide sequence ID" value="NZ_FNGW01000002.1"/>
</dbReference>
<dbReference type="GO" id="GO:0016887">
    <property type="term" value="F:ATP hydrolysis activity"/>
    <property type="evidence" value="ECO:0007669"/>
    <property type="project" value="InterPro"/>
</dbReference>
<evidence type="ECO:0000256" key="7">
    <source>
        <dbReference type="ARBA" id="ARBA00022989"/>
    </source>
</evidence>